<feature type="transmembrane region" description="Helical" evidence="1">
    <location>
        <begin position="44"/>
        <end position="68"/>
    </location>
</feature>
<dbReference type="EMBL" id="RCCI01000006">
    <property type="protein sequence ID" value="RLJ63633.1"/>
    <property type="molecule type" value="Genomic_DNA"/>
</dbReference>
<organism evidence="2 3">
    <name type="scientific">Sulfurisoma sediminicola</name>
    <dbReference type="NCBI Taxonomy" id="1381557"/>
    <lineage>
        <taxon>Bacteria</taxon>
        <taxon>Pseudomonadati</taxon>
        <taxon>Pseudomonadota</taxon>
        <taxon>Betaproteobacteria</taxon>
        <taxon>Nitrosomonadales</taxon>
        <taxon>Sterolibacteriaceae</taxon>
        <taxon>Sulfurisoma</taxon>
    </lineage>
</organism>
<dbReference type="GO" id="GO:0019645">
    <property type="term" value="P:anaerobic electron transport chain"/>
    <property type="evidence" value="ECO:0007669"/>
    <property type="project" value="InterPro"/>
</dbReference>
<dbReference type="Pfam" id="PF04976">
    <property type="entry name" value="DmsC"/>
    <property type="match status" value="1"/>
</dbReference>
<feature type="transmembrane region" description="Helical" evidence="1">
    <location>
        <begin position="163"/>
        <end position="186"/>
    </location>
</feature>
<feature type="transmembrane region" description="Helical" evidence="1">
    <location>
        <begin position="266"/>
        <end position="299"/>
    </location>
</feature>
<keyword evidence="1" id="KW-1133">Transmembrane helix</keyword>
<name>A0A497XB75_9PROT</name>
<protein>
    <submittedName>
        <fullName evidence="2">DMSO reductase anchor subunit</fullName>
    </submittedName>
</protein>
<gene>
    <name evidence="2" type="ORF">DFR35_2263</name>
</gene>
<keyword evidence="1" id="KW-0472">Membrane</keyword>
<dbReference type="AlphaFoldDB" id="A0A497XB75"/>
<keyword evidence="3" id="KW-1185">Reference proteome</keyword>
<feature type="transmembrane region" description="Helical" evidence="1">
    <location>
        <begin position="128"/>
        <end position="151"/>
    </location>
</feature>
<dbReference type="GO" id="GO:0005886">
    <property type="term" value="C:plasma membrane"/>
    <property type="evidence" value="ECO:0007669"/>
    <property type="project" value="TreeGrafter"/>
</dbReference>
<dbReference type="GO" id="GO:0009390">
    <property type="term" value="C:dimethyl sulfoxide reductase complex"/>
    <property type="evidence" value="ECO:0007669"/>
    <property type="project" value="TreeGrafter"/>
</dbReference>
<evidence type="ECO:0000313" key="3">
    <source>
        <dbReference type="Proteomes" id="UP000268908"/>
    </source>
</evidence>
<evidence type="ECO:0000313" key="2">
    <source>
        <dbReference type="EMBL" id="RLJ63633.1"/>
    </source>
</evidence>
<feature type="transmembrane region" description="Helical" evidence="1">
    <location>
        <begin position="192"/>
        <end position="213"/>
    </location>
</feature>
<comment type="caution">
    <text evidence="2">The sequence shown here is derived from an EMBL/GenBank/DDBJ whole genome shotgun (WGS) entry which is preliminary data.</text>
</comment>
<dbReference type="Proteomes" id="UP000268908">
    <property type="component" value="Unassembled WGS sequence"/>
</dbReference>
<dbReference type="PANTHER" id="PTHR38095:SF1">
    <property type="entry name" value="ANAEROBIC DIMETHYL SULFOXIDE REDUCTASE CHAIN YNFH"/>
    <property type="match status" value="1"/>
</dbReference>
<dbReference type="GO" id="GO:0009389">
    <property type="term" value="F:dimethyl sulfoxide reductase activity"/>
    <property type="evidence" value="ECO:0007669"/>
    <property type="project" value="TreeGrafter"/>
</dbReference>
<dbReference type="RefSeq" id="WP_121242443.1">
    <property type="nucleotide sequence ID" value="NZ_BHVV01000003.1"/>
</dbReference>
<sequence>MHPAFSVIFLTTLIGVGQGLFLALFTAQSYALFDLLPKQDGHAFYAHGSLIALLFLIGGLVASFFHLGRPERAWRSATQWRTSWLSREVIVLPAFMGTVFLYGIAHLFDFKPVVATLPGGIAIDLTVVIGAVGWVLAFALYVCTGMIYACLRFLREWHSSLTVINYILLGGASGFTLATVFAAAAAPDLVRFFAGWAAIITLLGLVSRAASLVRNARLKPKSTLQSAIGIKHPKIVQKAQGFMGSSFNTREFFHGKSVGFLRSIKWIFLLLAFVVPALLLATALTGVGALGLMLIAFVVQYLGLMAERWFFFAQANHPQNLYYQAIG</sequence>
<feature type="transmembrane region" description="Helical" evidence="1">
    <location>
        <begin position="89"/>
        <end position="108"/>
    </location>
</feature>
<dbReference type="PANTHER" id="PTHR38095">
    <property type="entry name" value="ANAEROBIC DIMETHYL SULFOXIDE REDUCTASE CHAIN YNFH"/>
    <property type="match status" value="1"/>
</dbReference>
<accession>A0A497XB75</accession>
<feature type="transmembrane region" description="Helical" evidence="1">
    <location>
        <begin position="7"/>
        <end position="32"/>
    </location>
</feature>
<evidence type="ECO:0000256" key="1">
    <source>
        <dbReference type="SAM" id="Phobius"/>
    </source>
</evidence>
<keyword evidence="1" id="KW-0812">Transmembrane</keyword>
<reference evidence="2 3" key="1">
    <citation type="submission" date="2018-10" db="EMBL/GenBank/DDBJ databases">
        <title>Genomic Encyclopedia of Type Strains, Phase IV (KMG-IV): sequencing the most valuable type-strain genomes for metagenomic binning, comparative biology and taxonomic classification.</title>
        <authorList>
            <person name="Goeker M."/>
        </authorList>
    </citation>
    <scope>NUCLEOTIDE SEQUENCE [LARGE SCALE GENOMIC DNA]</scope>
    <source>
        <strain evidence="2 3">DSM 26916</strain>
    </source>
</reference>
<dbReference type="InterPro" id="IPR007059">
    <property type="entry name" value="DmsC"/>
</dbReference>
<proteinExistence type="predicted"/>
<dbReference type="OrthoDB" id="5520897at2"/>